<dbReference type="EMBL" id="LR798341">
    <property type="protein sequence ID" value="CAB5225249.1"/>
    <property type="molecule type" value="Genomic_DNA"/>
</dbReference>
<dbReference type="EMBL" id="LR796644">
    <property type="protein sequence ID" value="CAB4156640.1"/>
    <property type="molecule type" value="Genomic_DNA"/>
</dbReference>
<feature type="domain" description="Calcineurin-like phosphoesterase" evidence="1">
    <location>
        <begin position="15"/>
        <end position="223"/>
    </location>
</feature>
<dbReference type="Pfam" id="PF12850">
    <property type="entry name" value="Metallophos_2"/>
    <property type="match status" value="1"/>
</dbReference>
<accession>A0A6J5QAG8</accession>
<gene>
    <name evidence="7" type="ORF">UFOVP1002_40</name>
    <name evidence="8" type="ORF">UFOVP1217_156</name>
    <name evidence="9" type="ORF">UFOVP1343_140</name>
    <name evidence="12" type="ORF">UFOVP1541_182</name>
    <name evidence="10" type="ORF">UFOVP1592_185</name>
    <name evidence="2" type="ORF">UFOVP465_46</name>
    <name evidence="3" type="ORF">UFOVP666_92</name>
    <name evidence="4" type="ORF">UFOVP727_169</name>
    <name evidence="11" type="ORF">UFOVP741_172</name>
    <name evidence="5" type="ORF">UFOVP819_120</name>
    <name evidence="6" type="ORF">UFOVP926_153</name>
</gene>
<evidence type="ECO:0000313" key="7">
    <source>
        <dbReference type="EMBL" id="CAB4178225.1"/>
    </source>
</evidence>
<dbReference type="EMBL" id="LR796961">
    <property type="protein sequence ID" value="CAB4178225.1"/>
    <property type="molecule type" value="Genomic_DNA"/>
</dbReference>
<proteinExistence type="predicted"/>
<evidence type="ECO:0000313" key="8">
    <source>
        <dbReference type="EMBL" id="CAB4191815.1"/>
    </source>
</evidence>
<dbReference type="EMBL" id="LR797177">
    <property type="protein sequence ID" value="CAB4191815.1"/>
    <property type="molecule type" value="Genomic_DNA"/>
</dbReference>
<evidence type="ECO:0000259" key="1">
    <source>
        <dbReference type="Pfam" id="PF12850"/>
    </source>
</evidence>
<dbReference type="CDD" id="cd00838">
    <property type="entry name" value="MPP_superfamily"/>
    <property type="match status" value="1"/>
</dbReference>
<evidence type="ECO:0000313" key="3">
    <source>
        <dbReference type="EMBL" id="CAB4156640.1"/>
    </source>
</evidence>
<organism evidence="7">
    <name type="scientific">uncultured Caudovirales phage</name>
    <dbReference type="NCBI Taxonomy" id="2100421"/>
    <lineage>
        <taxon>Viruses</taxon>
        <taxon>Duplodnaviria</taxon>
        <taxon>Heunggongvirae</taxon>
        <taxon>Uroviricota</taxon>
        <taxon>Caudoviricetes</taxon>
        <taxon>Peduoviridae</taxon>
        <taxon>Maltschvirus</taxon>
        <taxon>Maltschvirus maltsch</taxon>
    </lineage>
</organism>
<reference evidence="7" key="1">
    <citation type="submission" date="2020-05" db="EMBL/GenBank/DDBJ databases">
        <authorList>
            <person name="Chiriac C."/>
            <person name="Salcher M."/>
            <person name="Ghai R."/>
            <person name="Kavagutti S V."/>
        </authorList>
    </citation>
    <scope>NUCLEOTIDE SEQUENCE</scope>
</reference>
<evidence type="ECO:0000313" key="5">
    <source>
        <dbReference type="EMBL" id="CAB4164809.1"/>
    </source>
</evidence>
<evidence type="ECO:0000313" key="12">
    <source>
        <dbReference type="EMBL" id="CAB5229068.1"/>
    </source>
</evidence>
<dbReference type="EMBL" id="LR797452">
    <property type="protein sequence ID" value="CAB4218013.1"/>
    <property type="molecule type" value="Genomic_DNA"/>
</dbReference>
<dbReference type="EMBL" id="LR796878">
    <property type="protein sequence ID" value="CAB4172310.1"/>
    <property type="molecule type" value="Genomic_DNA"/>
</dbReference>
<evidence type="ECO:0000313" key="2">
    <source>
        <dbReference type="EMBL" id="CAB4145117.1"/>
    </source>
</evidence>
<evidence type="ECO:0000313" key="11">
    <source>
        <dbReference type="EMBL" id="CAB5225249.1"/>
    </source>
</evidence>
<dbReference type="EMBL" id="LR797305">
    <property type="protein sequence ID" value="CAB4200793.1"/>
    <property type="molecule type" value="Genomic_DNA"/>
</dbReference>
<dbReference type="InterPro" id="IPR029052">
    <property type="entry name" value="Metallo-depent_PP-like"/>
</dbReference>
<evidence type="ECO:0000313" key="9">
    <source>
        <dbReference type="EMBL" id="CAB4200793.1"/>
    </source>
</evidence>
<dbReference type="SUPFAM" id="SSF56300">
    <property type="entry name" value="Metallo-dependent phosphatases"/>
    <property type="match status" value="1"/>
</dbReference>
<dbReference type="Gene3D" id="3.60.21.10">
    <property type="match status" value="1"/>
</dbReference>
<name>A0A6J5QAG8_9CAUD</name>
<dbReference type="EMBL" id="LR796698">
    <property type="protein sequence ID" value="CAB4160410.1"/>
    <property type="molecule type" value="Genomic_DNA"/>
</dbReference>
<evidence type="ECO:0000313" key="4">
    <source>
        <dbReference type="EMBL" id="CAB4160410.1"/>
    </source>
</evidence>
<dbReference type="InterPro" id="IPR024654">
    <property type="entry name" value="Calcineurin-like_PHP_lpxH"/>
</dbReference>
<dbReference type="EMBL" id="LR796762">
    <property type="protein sequence ID" value="CAB4164809.1"/>
    <property type="molecule type" value="Genomic_DNA"/>
</dbReference>
<dbReference type="EMBL" id="LR798395">
    <property type="protein sequence ID" value="CAB5229068.1"/>
    <property type="molecule type" value="Genomic_DNA"/>
</dbReference>
<evidence type="ECO:0000313" key="10">
    <source>
        <dbReference type="EMBL" id="CAB4218013.1"/>
    </source>
</evidence>
<dbReference type="EMBL" id="LR796443">
    <property type="protein sequence ID" value="CAB4145117.1"/>
    <property type="molecule type" value="Genomic_DNA"/>
</dbReference>
<evidence type="ECO:0000313" key="6">
    <source>
        <dbReference type="EMBL" id="CAB4172310.1"/>
    </source>
</evidence>
<protein>
    <submittedName>
        <fullName evidence="7">MPP_superfamily domain containing protein</fullName>
    </submittedName>
</protein>
<sequence length="276" mass="31783">MKQLENTKQTKQVVMFAGDIHGNMGHAEWVISHAKKNEVTHIISVGDFGYWVHRPFGKQFVNRVAKLAEDAQIKFLWIDGNHENHDLLRDLTDKHGKNNPIPTPNEWLQYIPRGCRFQIGETTFMGYGGAYSVDWLDRVEGDSWWRGELINPFDVDLLSNEPVDILMTHEAPYNNGEKITYKDDIQVSIAQRHLVKELLDKVTPQFHICGHHHTRVDWMDGETEVSVLGRDTMGADSVLILELGVDENELADSVQSHSFKYYGEEFNRLLEGNYTY</sequence>